<comment type="caution">
    <text evidence="2">The sequence shown here is derived from an EMBL/GenBank/DDBJ whole genome shotgun (WGS) entry which is preliminary data.</text>
</comment>
<evidence type="ECO:0000313" key="3">
    <source>
        <dbReference type="Proteomes" id="UP001530400"/>
    </source>
</evidence>
<feature type="transmembrane region" description="Helical" evidence="1">
    <location>
        <begin position="6"/>
        <end position="24"/>
    </location>
</feature>
<sequence>MSTSKLLVRILAVGIIQTVIFLTWTSPSIRQAYRLISTEFDGPPTSSHHQNFLPKVLAIYFPQFHADPLNDRLWGANFSDWNNLLAAPAKNKDGFAVPRPLPYKPEIPAHLMGENNVGLGYYDLRSVDIRKRQSELAKLYGIDGFIHHHYWFYDPNYNGPTLHAPLINMLRDGYPDLPFFLNWCAVSWINVWMGRAKWQSRSETINMNKAITLQQQYFNASDAQIRDHYDWLKQFFHHKNYIKVGGAPVFFSYQSRTEMMPILNRLRELAIEDGFPNLYLIIGRGAAPTHLHDRSELTPGMITQMRRRDQPVESFPVEVYNQTMVYPYPAEYINKALAIPNWCKNREKIPPFPDGRNKPEINGIPITFDNTPRREFANANLWNVGPVHEVVERFRTSLKSAITFDACCWHPSHRSDHKQERYVVINAWNEWGEGMALEPSDVYGTQFLEVVKDVKLEVMSLLERNGGLTDDGRCMFVDGDEKVWNFMNDTVEIEPVEQ</sequence>
<dbReference type="InterPro" id="IPR032719">
    <property type="entry name" value="WbsX"/>
</dbReference>
<proteinExistence type="predicted"/>
<keyword evidence="1" id="KW-0472">Membrane</keyword>
<keyword evidence="1" id="KW-1133">Transmembrane helix</keyword>
<accession>A0ABD3QGF1</accession>
<dbReference type="PANTHER" id="PTHR41244">
    <property type="entry name" value="RHAMNAN SYNTHESIS F"/>
    <property type="match status" value="1"/>
</dbReference>
<protein>
    <submittedName>
        <fullName evidence="2">Uncharacterized protein</fullName>
    </submittedName>
</protein>
<keyword evidence="1" id="KW-0812">Transmembrane</keyword>
<organism evidence="2 3">
    <name type="scientific">Cyclotella atomus</name>
    <dbReference type="NCBI Taxonomy" id="382360"/>
    <lineage>
        <taxon>Eukaryota</taxon>
        <taxon>Sar</taxon>
        <taxon>Stramenopiles</taxon>
        <taxon>Ochrophyta</taxon>
        <taxon>Bacillariophyta</taxon>
        <taxon>Coscinodiscophyceae</taxon>
        <taxon>Thalassiosirophycidae</taxon>
        <taxon>Stephanodiscales</taxon>
        <taxon>Stephanodiscaceae</taxon>
        <taxon>Cyclotella</taxon>
    </lineage>
</organism>
<dbReference type="Proteomes" id="UP001530400">
    <property type="component" value="Unassembled WGS sequence"/>
</dbReference>
<dbReference type="EMBL" id="JALLPJ020000183">
    <property type="protein sequence ID" value="KAL3799503.1"/>
    <property type="molecule type" value="Genomic_DNA"/>
</dbReference>
<dbReference type="PANTHER" id="PTHR41244:SF1">
    <property type="entry name" value="GLYCOSYLTRANSFERASE"/>
    <property type="match status" value="1"/>
</dbReference>
<dbReference type="AlphaFoldDB" id="A0ABD3QGF1"/>
<keyword evidence="3" id="KW-1185">Reference proteome</keyword>
<evidence type="ECO:0000313" key="2">
    <source>
        <dbReference type="EMBL" id="KAL3799503.1"/>
    </source>
</evidence>
<evidence type="ECO:0000256" key="1">
    <source>
        <dbReference type="SAM" id="Phobius"/>
    </source>
</evidence>
<reference evidence="2 3" key="1">
    <citation type="submission" date="2024-10" db="EMBL/GenBank/DDBJ databases">
        <title>Updated reference genomes for cyclostephanoid diatoms.</title>
        <authorList>
            <person name="Roberts W.R."/>
            <person name="Alverson A.J."/>
        </authorList>
    </citation>
    <scope>NUCLEOTIDE SEQUENCE [LARGE SCALE GENOMIC DNA]</scope>
    <source>
        <strain evidence="2 3">AJA010-31</strain>
    </source>
</reference>
<name>A0ABD3QGF1_9STRA</name>
<dbReference type="Gene3D" id="3.20.20.80">
    <property type="entry name" value="Glycosidases"/>
    <property type="match status" value="1"/>
</dbReference>
<dbReference type="Pfam" id="PF14307">
    <property type="entry name" value="Glyco_tran_WbsX"/>
    <property type="match status" value="1"/>
</dbReference>
<gene>
    <name evidence="2" type="ORF">ACHAWO_002397</name>
</gene>